<organism evidence="1 2">
    <name type="scientific">Cronobacter phage vB_CsaM_GAP32</name>
    <dbReference type="NCBI Taxonomy" id="1141136"/>
    <lineage>
        <taxon>Viruses</taxon>
        <taxon>Duplodnaviria</taxon>
        <taxon>Heunggongvirae</taxon>
        <taxon>Uroviricota</taxon>
        <taxon>Caudoviricetes</taxon>
        <taxon>Mimasvirus</taxon>
        <taxon>Mimasvirus GAP32</taxon>
    </lineage>
</organism>
<dbReference type="EMBL" id="JN882285">
    <property type="protein sequence ID" value="AFC21451.1"/>
    <property type="molecule type" value="Genomic_DNA"/>
</dbReference>
<accession>K4F5I7</accession>
<reference evidence="1 2" key="1">
    <citation type="journal article" date="2014" name="Virology">
        <title>Supersize me: Cronobacter sakazakii phage GAP32.</title>
        <authorList>
            <person name="Abbasifar R."/>
            <person name="Griffiths M.W."/>
            <person name="Sabour P.M."/>
            <person name="Ackermann H.-W."/>
            <person name="Vandersteegen K."/>
            <person name="Lavigne R."/>
            <person name="Noben J.-P."/>
            <person name="Villa A.A."/>
            <person name="Abbasifar A."/>
            <person name="Nash J.H.E."/>
            <person name="Kropinski A.M."/>
        </authorList>
    </citation>
    <scope>NUCLEOTIDE SEQUENCE [LARGE SCALE GENOMIC DNA]</scope>
    <source>
        <strain evidence="1">GAP-32</strain>
    </source>
</reference>
<proteinExistence type="predicted"/>
<sequence length="57" mass="6613">MAGRFSTATVISEKSYHSVIKVNITVNVLSAARRCFLYCKRYERKKIQKVIKKYLTA</sequence>
<dbReference type="RefSeq" id="YP_006987106.1">
    <property type="nucleotide sequence ID" value="NC_019401.1"/>
</dbReference>
<keyword evidence="2" id="KW-1185">Reference proteome</keyword>
<dbReference type="KEGG" id="vg:13993741"/>
<dbReference type="Proteomes" id="UP000000457">
    <property type="component" value="Segment"/>
</dbReference>
<dbReference type="GeneID" id="13993741"/>
<evidence type="ECO:0000313" key="1">
    <source>
        <dbReference type="EMBL" id="AFC21451.1"/>
    </source>
</evidence>
<protein>
    <submittedName>
        <fullName evidence="1">Uncharacterized protein</fullName>
    </submittedName>
</protein>
<name>K4F5I7_9CAUD</name>
<gene>
    <name evidence="1" type="ORF">GAP32_004</name>
</gene>
<evidence type="ECO:0000313" key="2">
    <source>
        <dbReference type="Proteomes" id="UP000000457"/>
    </source>
</evidence>